<protein>
    <submittedName>
        <fullName evidence="1">Uncharacterized protein</fullName>
    </submittedName>
</protein>
<keyword evidence="2" id="KW-1185">Reference proteome</keyword>
<evidence type="ECO:0000313" key="1">
    <source>
        <dbReference type="EMBL" id="SMF96891.1"/>
    </source>
</evidence>
<dbReference type="OrthoDB" id="425602at2"/>
<reference evidence="1 2" key="1">
    <citation type="submission" date="2016-12" db="EMBL/GenBank/DDBJ databases">
        <authorList>
            <person name="Song W.-J."/>
            <person name="Kurnit D.M."/>
        </authorList>
    </citation>
    <scope>NUCLEOTIDE SEQUENCE [LARGE SCALE GENOMIC DNA]</scope>
    <source>
        <strain evidence="1 2">175</strain>
    </source>
</reference>
<name>A0A1Y6D2Q4_9GAMM</name>
<organism evidence="1 2">
    <name type="scientific">Methylomagnum ishizawai</name>
    <dbReference type="NCBI Taxonomy" id="1760988"/>
    <lineage>
        <taxon>Bacteria</taxon>
        <taxon>Pseudomonadati</taxon>
        <taxon>Pseudomonadota</taxon>
        <taxon>Gammaproteobacteria</taxon>
        <taxon>Methylococcales</taxon>
        <taxon>Methylococcaceae</taxon>
        <taxon>Methylomagnum</taxon>
    </lineage>
</organism>
<gene>
    <name evidence="1" type="ORF">SAMN02949497_4305</name>
</gene>
<dbReference type="RefSeq" id="WP_085215738.1">
    <property type="nucleotide sequence ID" value="NZ_FXAM01000001.1"/>
</dbReference>
<proteinExistence type="predicted"/>
<accession>A0A1Y6D2Q4</accession>
<sequence>MSGRVSLDLNLPALQDDLFNLDANEYRQVAKTLRKIRTMTWDEVCRDHGLKWEAVKGHPGVYSLRLSRGSRALAGRDGDVMRFIAIHADHDAAYGKK</sequence>
<dbReference type="AlphaFoldDB" id="A0A1Y6D2Q4"/>
<dbReference type="Proteomes" id="UP000192923">
    <property type="component" value="Unassembled WGS sequence"/>
</dbReference>
<dbReference type="EMBL" id="FXAM01000001">
    <property type="protein sequence ID" value="SMF96891.1"/>
    <property type="molecule type" value="Genomic_DNA"/>
</dbReference>
<evidence type="ECO:0000313" key="2">
    <source>
        <dbReference type="Proteomes" id="UP000192923"/>
    </source>
</evidence>
<dbReference type="STRING" id="1760988.SAMN02949497_4305"/>